<keyword evidence="2" id="KW-1185">Reference proteome</keyword>
<sequence length="300" mass="33350">MALLGRLELCPEFDGAAIPLTAAQISAASADTSKAEHIDMEYWGFIDEANEGISGAPLLLNNTYKSARVIGERYNFYYTVWCDNTRDLYDMNVRQAPHLTSFKAPGHSGVCRENLNSGGRYGPKVSPGRDFSSFYVQMSSKSVVFLGEKRTDIKVLSKFLCTSRGAWLCSELANVFIDARELLRIGGQIQLDLLGFLVGWNIVRMKPHLLVGQGIKSHQLDLAQAAIDSAPRPILHSIEAEAGGEGRCCGTGIRLMYRTRSTCAPRDHNLRIVFFRETNHSRTSGKHSYFVFQDVADDYV</sequence>
<evidence type="ECO:0000313" key="1">
    <source>
        <dbReference type="EMBL" id="KAJ7671221.1"/>
    </source>
</evidence>
<evidence type="ECO:0000313" key="2">
    <source>
        <dbReference type="Proteomes" id="UP001221757"/>
    </source>
</evidence>
<gene>
    <name evidence="1" type="ORF">B0H17DRAFT_1141557</name>
</gene>
<reference evidence="1" key="1">
    <citation type="submission" date="2023-03" db="EMBL/GenBank/DDBJ databases">
        <title>Massive genome expansion in bonnet fungi (Mycena s.s.) driven by repeated elements and novel gene families across ecological guilds.</title>
        <authorList>
            <consortium name="Lawrence Berkeley National Laboratory"/>
            <person name="Harder C.B."/>
            <person name="Miyauchi S."/>
            <person name="Viragh M."/>
            <person name="Kuo A."/>
            <person name="Thoen E."/>
            <person name="Andreopoulos B."/>
            <person name="Lu D."/>
            <person name="Skrede I."/>
            <person name="Drula E."/>
            <person name="Henrissat B."/>
            <person name="Morin E."/>
            <person name="Kohler A."/>
            <person name="Barry K."/>
            <person name="LaButti K."/>
            <person name="Morin E."/>
            <person name="Salamov A."/>
            <person name="Lipzen A."/>
            <person name="Mereny Z."/>
            <person name="Hegedus B."/>
            <person name="Baldrian P."/>
            <person name="Stursova M."/>
            <person name="Weitz H."/>
            <person name="Taylor A."/>
            <person name="Grigoriev I.V."/>
            <person name="Nagy L.G."/>
            <person name="Martin F."/>
            <person name="Kauserud H."/>
        </authorList>
    </citation>
    <scope>NUCLEOTIDE SEQUENCE</scope>
    <source>
        <strain evidence="1">CBHHK067</strain>
    </source>
</reference>
<name>A0AAD7D0S9_MYCRO</name>
<accession>A0AAD7D0S9</accession>
<proteinExistence type="predicted"/>
<comment type="caution">
    <text evidence="1">The sequence shown here is derived from an EMBL/GenBank/DDBJ whole genome shotgun (WGS) entry which is preliminary data.</text>
</comment>
<dbReference type="Proteomes" id="UP001221757">
    <property type="component" value="Unassembled WGS sequence"/>
</dbReference>
<dbReference type="EMBL" id="JARKIE010000174">
    <property type="protein sequence ID" value="KAJ7671221.1"/>
    <property type="molecule type" value="Genomic_DNA"/>
</dbReference>
<organism evidence="1 2">
    <name type="scientific">Mycena rosella</name>
    <name type="common">Pink bonnet</name>
    <name type="synonym">Agaricus rosellus</name>
    <dbReference type="NCBI Taxonomy" id="1033263"/>
    <lineage>
        <taxon>Eukaryota</taxon>
        <taxon>Fungi</taxon>
        <taxon>Dikarya</taxon>
        <taxon>Basidiomycota</taxon>
        <taxon>Agaricomycotina</taxon>
        <taxon>Agaricomycetes</taxon>
        <taxon>Agaricomycetidae</taxon>
        <taxon>Agaricales</taxon>
        <taxon>Marasmiineae</taxon>
        <taxon>Mycenaceae</taxon>
        <taxon>Mycena</taxon>
    </lineage>
</organism>
<protein>
    <submittedName>
        <fullName evidence="1">Uncharacterized protein</fullName>
    </submittedName>
</protein>
<dbReference type="AlphaFoldDB" id="A0AAD7D0S9"/>